<dbReference type="PRINTS" id="PR00463">
    <property type="entry name" value="EP450I"/>
</dbReference>
<evidence type="ECO:0000256" key="2">
    <source>
        <dbReference type="ARBA" id="ARBA00010617"/>
    </source>
</evidence>
<comment type="subcellular location">
    <subcellularLocation>
        <location evidence="1">Membrane</location>
        <topology evidence="1">Single-pass membrane protein</topology>
    </subcellularLocation>
</comment>
<keyword evidence="8 11" id="KW-0408">Iron</keyword>
<keyword evidence="7 12" id="KW-0560">Oxidoreductase</keyword>
<reference evidence="14 15" key="1">
    <citation type="submission" date="2019-01" db="EMBL/GenBank/DDBJ databases">
        <title>Sequencing of cultivated peanut Arachis hypogaea provides insights into genome evolution and oil improvement.</title>
        <authorList>
            <person name="Chen X."/>
        </authorList>
    </citation>
    <scope>NUCLEOTIDE SEQUENCE [LARGE SCALE GENOMIC DNA]</scope>
    <source>
        <strain evidence="15">cv. Fuhuasheng</strain>
        <tissue evidence="14">Leaves</tissue>
    </source>
</reference>
<comment type="similarity">
    <text evidence="2 12">Belongs to the cytochrome P450 family.</text>
</comment>
<dbReference type="GO" id="GO:0016020">
    <property type="term" value="C:membrane"/>
    <property type="evidence" value="ECO:0007669"/>
    <property type="project" value="UniProtKB-SubCell"/>
</dbReference>
<gene>
    <name evidence="14" type="ORF">Ahy_A07g032813</name>
</gene>
<dbReference type="GO" id="GO:0004497">
    <property type="term" value="F:monooxygenase activity"/>
    <property type="evidence" value="ECO:0007669"/>
    <property type="project" value="UniProtKB-KW"/>
</dbReference>
<evidence type="ECO:0000313" key="14">
    <source>
        <dbReference type="EMBL" id="RYR46942.1"/>
    </source>
</evidence>
<dbReference type="InterPro" id="IPR002401">
    <property type="entry name" value="Cyt_P450_E_grp-I"/>
</dbReference>
<dbReference type="EMBL" id="SDMP01000007">
    <property type="protein sequence ID" value="RYR46942.1"/>
    <property type="molecule type" value="Genomic_DNA"/>
</dbReference>
<dbReference type="InterPro" id="IPR001128">
    <property type="entry name" value="Cyt_P450"/>
</dbReference>
<organism evidence="14 15">
    <name type="scientific">Arachis hypogaea</name>
    <name type="common">Peanut</name>
    <dbReference type="NCBI Taxonomy" id="3818"/>
    <lineage>
        <taxon>Eukaryota</taxon>
        <taxon>Viridiplantae</taxon>
        <taxon>Streptophyta</taxon>
        <taxon>Embryophyta</taxon>
        <taxon>Tracheophyta</taxon>
        <taxon>Spermatophyta</taxon>
        <taxon>Magnoliopsida</taxon>
        <taxon>eudicotyledons</taxon>
        <taxon>Gunneridae</taxon>
        <taxon>Pentapetalae</taxon>
        <taxon>rosids</taxon>
        <taxon>fabids</taxon>
        <taxon>Fabales</taxon>
        <taxon>Fabaceae</taxon>
        <taxon>Papilionoideae</taxon>
        <taxon>50 kb inversion clade</taxon>
        <taxon>dalbergioids sensu lato</taxon>
        <taxon>Dalbergieae</taxon>
        <taxon>Pterocarpus clade</taxon>
        <taxon>Arachis</taxon>
    </lineage>
</organism>
<evidence type="ECO:0000256" key="8">
    <source>
        <dbReference type="ARBA" id="ARBA00023004"/>
    </source>
</evidence>
<accession>A0A445C7N2</accession>
<keyword evidence="15" id="KW-1185">Reference proteome</keyword>
<evidence type="ECO:0000256" key="4">
    <source>
        <dbReference type="ARBA" id="ARBA00022692"/>
    </source>
</evidence>
<keyword evidence="3 11" id="KW-0349">Heme</keyword>
<evidence type="ECO:0000256" key="11">
    <source>
        <dbReference type="PIRSR" id="PIRSR602401-1"/>
    </source>
</evidence>
<dbReference type="InterPro" id="IPR017972">
    <property type="entry name" value="Cyt_P450_CS"/>
</dbReference>
<dbReference type="GO" id="GO:0020037">
    <property type="term" value="F:heme binding"/>
    <property type="evidence" value="ECO:0007669"/>
    <property type="project" value="InterPro"/>
</dbReference>
<dbReference type="AlphaFoldDB" id="A0A445C7N2"/>
<dbReference type="Gene3D" id="1.10.630.10">
    <property type="entry name" value="Cytochrome P450"/>
    <property type="match status" value="1"/>
</dbReference>
<dbReference type="InterPro" id="IPR036396">
    <property type="entry name" value="Cyt_P450_sf"/>
</dbReference>
<dbReference type="PRINTS" id="PR00385">
    <property type="entry name" value="P450"/>
</dbReference>
<dbReference type="PANTHER" id="PTHR24282">
    <property type="entry name" value="CYTOCHROME P450 FAMILY MEMBER"/>
    <property type="match status" value="1"/>
</dbReference>
<evidence type="ECO:0000256" key="12">
    <source>
        <dbReference type="RuleBase" id="RU000461"/>
    </source>
</evidence>
<sequence length="529" mass="59398">MANTTNPLTMQLLFDSEIFTCIVLSVGSFVLFLLLVLYNSLVGKPKRLRSKLIRQGINGPPTTFILGNIREIKKAKQLTTTPKSHSLQPIDVHDCASLNFPFIEKWRQKYGKLFMFSLGNTQILFVDKPEIIRDIITCTSLDLGKPSYQRRELGPLLGKGIITSNGTIWANQRKILAPELYMEKVKGMMTIIGESAISLVNSWSNRIEAKGGSANIKVDKYFRKFSGDVISRACFGSNFSKGEEIFSKLGALQEVMSKNAMATWIPGMRYLPTKNNREAKALEKEVRNCILQVVKKRKESGDDEKDMLQMVLEATKDSKLSEEGIENFIVDNCKNIYLAGYETTAVSAAWCLLLLASNQKWQDLVRAEALQICKGKVPDSNMLSKMKQLTMVIHETLRLYSPIPVISREALKDMKFGNLNVPKGVIIWAMTLTSHTDTDIWGLDAYKFKPERFANGVSGACKLPHMYMPFGMGPRVCLGRDLAITELKILLSLILCNFSFSLSPEYIHSPSLKLVVEPEFGVDLLVKKL</sequence>
<evidence type="ECO:0000256" key="1">
    <source>
        <dbReference type="ARBA" id="ARBA00004167"/>
    </source>
</evidence>
<evidence type="ECO:0000256" key="10">
    <source>
        <dbReference type="ARBA" id="ARBA00023136"/>
    </source>
</evidence>
<evidence type="ECO:0000313" key="15">
    <source>
        <dbReference type="Proteomes" id="UP000289738"/>
    </source>
</evidence>
<proteinExistence type="inferred from homology"/>
<keyword evidence="6 13" id="KW-1133">Transmembrane helix</keyword>
<dbReference type="GO" id="GO:0005506">
    <property type="term" value="F:iron ion binding"/>
    <property type="evidence" value="ECO:0007669"/>
    <property type="project" value="InterPro"/>
</dbReference>
<dbReference type="Pfam" id="PF00067">
    <property type="entry name" value="p450"/>
    <property type="match status" value="1"/>
</dbReference>
<evidence type="ECO:0000256" key="13">
    <source>
        <dbReference type="SAM" id="Phobius"/>
    </source>
</evidence>
<comment type="caution">
    <text evidence="14">The sequence shown here is derived from an EMBL/GenBank/DDBJ whole genome shotgun (WGS) entry which is preliminary data.</text>
</comment>
<dbReference type="SUPFAM" id="SSF48264">
    <property type="entry name" value="Cytochrome P450"/>
    <property type="match status" value="1"/>
</dbReference>
<feature type="binding site" description="axial binding residue" evidence="11">
    <location>
        <position position="477"/>
    </location>
    <ligand>
        <name>heme</name>
        <dbReference type="ChEBI" id="CHEBI:30413"/>
    </ligand>
    <ligandPart>
        <name>Fe</name>
        <dbReference type="ChEBI" id="CHEBI:18248"/>
    </ligandPart>
</feature>
<comment type="cofactor">
    <cofactor evidence="11">
        <name>heme</name>
        <dbReference type="ChEBI" id="CHEBI:30413"/>
    </cofactor>
</comment>
<protein>
    <recommendedName>
        <fullName evidence="16">Cytochrome P450</fullName>
    </recommendedName>
</protein>
<evidence type="ECO:0000256" key="3">
    <source>
        <dbReference type="ARBA" id="ARBA00022617"/>
    </source>
</evidence>
<dbReference type="GO" id="GO:0016705">
    <property type="term" value="F:oxidoreductase activity, acting on paired donors, with incorporation or reduction of molecular oxygen"/>
    <property type="evidence" value="ECO:0007669"/>
    <property type="project" value="InterPro"/>
</dbReference>
<dbReference type="PANTHER" id="PTHR24282:SF196">
    <property type="entry name" value="CYTOCHROME P450 714C2"/>
    <property type="match status" value="1"/>
</dbReference>
<keyword evidence="5 11" id="KW-0479">Metal-binding</keyword>
<keyword evidence="9 12" id="KW-0503">Monooxygenase</keyword>
<evidence type="ECO:0000256" key="5">
    <source>
        <dbReference type="ARBA" id="ARBA00022723"/>
    </source>
</evidence>
<evidence type="ECO:0000256" key="7">
    <source>
        <dbReference type="ARBA" id="ARBA00023002"/>
    </source>
</evidence>
<keyword evidence="10 13" id="KW-0472">Membrane</keyword>
<dbReference type="PROSITE" id="PS00086">
    <property type="entry name" value="CYTOCHROME_P450"/>
    <property type="match status" value="1"/>
</dbReference>
<evidence type="ECO:0008006" key="16">
    <source>
        <dbReference type="Google" id="ProtNLM"/>
    </source>
</evidence>
<feature type="transmembrane region" description="Helical" evidence="13">
    <location>
        <begin position="17"/>
        <end position="41"/>
    </location>
</feature>
<name>A0A445C7N2_ARAHY</name>
<dbReference type="InterPro" id="IPR050665">
    <property type="entry name" value="Cytochrome_P450_Monooxygen"/>
</dbReference>
<evidence type="ECO:0000256" key="6">
    <source>
        <dbReference type="ARBA" id="ARBA00022989"/>
    </source>
</evidence>
<keyword evidence="4 13" id="KW-0812">Transmembrane</keyword>
<dbReference type="OrthoDB" id="1470350at2759"/>
<evidence type="ECO:0000256" key="9">
    <source>
        <dbReference type="ARBA" id="ARBA00023033"/>
    </source>
</evidence>
<dbReference type="Proteomes" id="UP000289738">
    <property type="component" value="Chromosome A07"/>
</dbReference>
<dbReference type="STRING" id="3818.A0A445C7N2"/>